<dbReference type="AlphaFoldDB" id="A0A9D5HJV3"/>
<feature type="region of interest" description="Disordered" evidence="1">
    <location>
        <begin position="128"/>
        <end position="173"/>
    </location>
</feature>
<comment type="caution">
    <text evidence="2">The sequence shown here is derived from an EMBL/GenBank/DDBJ whole genome shotgun (WGS) entry which is preliminary data.</text>
</comment>
<feature type="region of interest" description="Disordered" evidence="1">
    <location>
        <begin position="209"/>
        <end position="242"/>
    </location>
</feature>
<dbReference type="PANTHER" id="PTHR33448">
    <property type="entry name" value="CHLOROPLAST PROTEIN HCF243-RELATED"/>
    <property type="match status" value="1"/>
</dbReference>
<protein>
    <submittedName>
        <fullName evidence="2">Uncharacterized protein</fullName>
    </submittedName>
</protein>
<evidence type="ECO:0000256" key="1">
    <source>
        <dbReference type="SAM" id="MobiDB-lite"/>
    </source>
</evidence>
<gene>
    <name evidence="2" type="ORF">J5N97_014809</name>
</gene>
<feature type="region of interest" description="Disordered" evidence="1">
    <location>
        <begin position="1"/>
        <end position="92"/>
    </location>
</feature>
<dbReference type="EMBL" id="JAGGNH010000003">
    <property type="protein sequence ID" value="KAJ0979335.1"/>
    <property type="molecule type" value="Genomic_DNA"/>
</dbReference>
<name>A0A9D5HJV3_9LILI</name>
<evidence type="ECO:0000313" key="2">
    <source>
        <dbReference type="EMBL" id="KAJ0979335.1"/>
    </source>
</evidence>
<accession>A0A9D5HJV3</accession>
<sequence length="281" mass="30774">MRSSAPPKTTASPGRPEKLPPAPALTGLLKGKSGSRSSRGSRGSMVRSSPMFVSRRKTTSEGEDGEPSSPKVTCMGQVRMRRKKNGDAKRKWRRQRCRCFEGSFPCFRWRALWRRVRELPLRLGGSYRRARSSIKEEEPQRGGDPSPTVTSTSEDEEEEEEEETRVFVPSAATTPPRNALLLMRCRSAPHNRGAPALPAEPAVLEIGGDESKGEEARGLSNGDGGEGEEKEKMMCSFSPSSCSHPLVLMRCKSEPARTAAKLAAVPETSFASMKATTITHQ</sequence>
<dbReference type="Proteomes" id="UP001085076">
    <property type="component" value="Miscellaneous, Linkage group lg03"/>
</dbReference>
<dbReference type="OrthoDB" id="785861at2759"/>
<reference evidence="2" key="1">
    <citation type="submission" date="2021-03" db="EMBL/GenBank/DDBJ databases">
        <authorList>
            <person name="Li Z."/>
            <person name="Yang C."/>
        </authorList>
    </citation>
    <scope>NUCLEOTIDE SEQUENCE</scope>
    <source>
        <strain evidence="2">Dzin_1.0</strain>
        <tissue evidence="2">Leaf</tissue>
    </source>
</reference>
<keyword evidence="3" id="KW-1185">Reference proteome</keyword>
<feature type="compositionally biased region" description="Low complexity" evidence="1">
    <location>
        <begin position="31"/>
        <end position="49"/>
    </location>
</feature>
<feature type="compositionally biased region" description="Basic residues" evidence="1">
    <location>
        <begin position="79"/>
        <end position="92"/>
    </location>
</feature>
<organism evidence="2 3">
    <name type="scientific">Dioscorea zingiberensis</name>
    <dbReference type="NCBI Taxonomy" id="325984"/>
    <lineage>
        <taxon>Eukaryota</taxon>
        <taxon>Viridiplantae</taxon>
        <taxon>Streptophyta</taxon>
        <taxon>Embryophyta</taxon>
        <taxon>Tracheophyta</taxon>
        <taxon>Spermatophyta</taxon>
        <taxon>Magnoliopsida</taxon>
        <taxon>Liliopsida</taxon>
        <taxon>Dioscoreales</taxon>
        <taxon>Dioscoreaceae</taxon>
        <taxon>Dioscorea</taxon>
    </lineage>
</organism>
<proteinExistence type="predicted"/>
<feature type="compositionally biased region" description="Acidic residues" evidence="1">
    <location>
        <begin position="153"/>
        <end position="163"/>
    </location>
</feature>
<dbReference type="PANTHER" id="PTHR33448:SF10">
    <property type="entry name" value="PROTAMINE P1 FAMILY PROTEIN"/>
    <property type="match status" value="1"/>
</dbReference>
<reference evidence="2" key="2">
    <citation type="journal article" date="2022" name="Hortic Res">
        <title>The genome of Dioscorea zingiberensis sheds light on the biosynthesis, origin and evolution of the medicinally important diosgenin saponins.</title>
        <authorList>
            <person name="Li Y."/>
            <person name="Tan C."/>
            <person name="Li Z."/>
            <person name="Guo J."/>
            <person name="Li S."/>
            <person name="Chen X."/>
            <person name="Wang C."/>
            <person name="Dai X."/>
            <person name="Yang H."/>
            <person name="Song W."/>
            <person name="Hou L."/>
            <person name="Xu J."/>
            <person name="Tong Z."/>
            <person name="Xu A."/>
            <person name="Yuan X."/>
            <person name="Wang W."/>
            <person name="Yang Q."/>
            <person name="Chen L."/>
            <person name="Sun Z."/>
            <person name="Wang K."/>
            <person name="Pan B."/>
            <person name="Chen J."/>
            <person name="Bao Y."/>
            <person name="Liu F."/>
            <person name="Qi X."/>
            <person name="Gang D.R."/>
            <person name="Wen J."/>
            <person name="Li J."/>
        </authorList>
    </citation>
    <scope>NUCLEOTIDE SEQUENCE</scope>
    <source>
        <strain evidence="2">Dzin_1.0</strain>
    </source>
</reference>
<feature type="compositionally biased region" description="Polar residues" evidence="1">
    <location>
        <begin position="1"/>
        <end position="12"/>
    </location>
</feature>
<evidence type="ECO:0000313" key="3">
    <source>
        <dbReference type="Proteomes" id="UP001085076"/>
    </source>
</evidence>